<dbReference type="InterPro" id="IPR003958">
    <property type="entry name" value="CBFA_NFYB_domain"/>
</dbReference>
<dbReference type="InterPro" id="IPR050568">
    <property type="entry name" value="Transcr_DNA_Rep_Reg"/>
</dbReference>
<dbReference type="GO" id="GO:0006261">
    <property type="term" value="P:DNA-templated DNA replication"/>
    <property type="evidence" value="ECO:0007669"/>
    <property type="project" value="TreeGrafter"/>
</dbReference>
<dbReference type="PANTHER" id="PTHR10252">
    <property type="entry name" value="HISTONE-LIKE TRANSCRIPTION FACTOR CCAAT-RELATED"/>
    <property type="match status" value="1"/>
</dbReference>
<proteinExistence type="predicted"/>
<dbReference type="SUPFAM" id="SSF47113">
    <property type="entry name" value="Histone-fold"/>
    <property type="match status" value="1"/>
</dbReference>
<evidence type="ECO:0000259" key="4">
    <source>
        <dbReference type="Pfam" id="PF00808"/>
    </source>
</evidence>
<dbReference type="Gene3D" id="1.10.20.10">
    <property type="entry name" value="Histone, subunit A"/>
    <property type="match status" value="1"/>
</dbReference>
<sequence>MPYNNAAIPPPEEITGQASLPLARVKKILNIDEDTNSVSNNAAFVITIATEMFIRYLAEQAMNVSKLEKKPRRNIQYKDLANAVARIDNLQFLEDVIPRTTTYREYKAKKASKAATQAPQPLQNGQTTIDGSRPLPQRPVHMPNAHRNTMDDANMSDATIDEAPAAQTRHESVKVNGNAGLVFEHYEPNGTSRRDESGDVEMK</sequence>
<dbReference type="PANTHER" id="PTHR10252:SF54">
    <property type="entry name" value="CHROMATIN ACCESSIBILITY COMPLEX PROTEIN 1"/>
    <property type="match status" value="1"/>
</dbReference>
<keyword evidence="2" id="KW-0539">Nucleus</keyword>
<gene>
    <name evidence="5" type="ORF">JMJ35_005289</name>
</gene>
<reference evidence="5" key="1">
    <citation type="submission" date="2023-03" db="EMBL/GenBank/DDBJ databases">
        <title>Complete genome of Cladonia borealis.</title>
        <authorList>
            <person name="Park H."/>
        </authorList>
    </citation>
    <scope>NUCLEOTIDE SEQUENCE</scope>
    <source>
        <strain evidence="5">ANT050790</strain>
    </source>
</reference>
<dbReference type="Proteomes" id="UP001166286">
    <property type="component" value="Unassembled WGS sequence"/>
</dbReference>
<feature type="compositionally biased region" description="Polar residues" evidence="3">
    <location>
        <begin position="117"/>
        <end position="130"/>
    </location>
</feature>
<protein>
    <recommendedName>
        <fullName evidence="4">Transcription factor CBF/NF-Y/archaeal histone domain-containing protein</fullName>
    </recommendedName>
</protein>
<keyword evidence="6" id="KW-1185">Reference proteome</keyword>
<dbReference type="CDD" id="cd23645">
    <property type="entry name" value="HFD_Dpb3-like"/>
    <property type="match status" value="1"/>
</dbReference>
<dbReference type="GO" id="GO:0008623">
    <property type="term" value="C:CHRAC"/>
    <property type="evidence" value="ECO:0007669"/>
    <property type="project" value="TreeGrafter"/>
</dbReference>
<dbReference type="AlphaFoldDB" id="A0AA39R158"/>
<dbReference type="Pfam" id="PF00808">
    <property type="entry name" value="CBFD_NFYB_HMF"/>
    <property type="match status" value="1"/>
</dbReference>
<dbReference type="InterPro" id="IPR009072">
    <property type="entry name" value="Histone-fold"/>
</dbReference>
<evidence type="ECO:0000256" key="1">
    <source>
        <dbReference type="ARBA" id="ARBA00004123"/>
    </source>
</evidence>
<accession>A0AA39R158</accession>
<dbReference type="GO" id="GO:0046982">
    <property type="term" value="F:protein heterodimerization activity"/>
    <property type="evidence" value="ECO:0007669"/>
    <property type="project" value="InterPro"/>
</dbReference>
<evidence type="ECO:0000313" key="5">
    <source>
        <dbReference type="EMBL" id="KAK0512161.1"/>
    </source>
</evidence>
<feature type="compositionally biased region" description="Basic and acidic residues" evidence="3">
    <location>
        <begin position="184"/>
        <end position="203"/>
    </location>
</feature>
<dbReference type="EMBL" id="JAFEKC020000011">
    <property type="protein sequence ID" value="KAK0512161.1"/>
    <property type="molecule type" value="Genomic_DNA"/>
</dbReference>
<organism evidence="5 6">
    <name type="scientific">Cladonia borealis</name>
    <dbReference type="NCBI Taxonomy" id="184061"/>
    <lineage>
        <taxon>Eukaryota</taxon>
        <taxon>Fungi</taxon>
        <taxon>Dikarya</taxon>
        <taxon>Ascomycota</taxon>
        <taxon>Pezizomycotina</taxon>
        <taxon>Lecanoromycetes</taxon>
        <taxon>OSLEUM clade</taxon>
        <taxon>Lecanoromycetidae</taxon>
        <taxon>Lecanorales</taxon>
        <taxon>Lecanorineae</taxon>
        <taxon>Cladoniaceae</taxon>
        <taxon>Cladonia</taxon>
    </lineage>
</organism>
<evidence type="ECO:0000256" key="3">
    <source>
        <dbReference type="SAM" id="MobiDB-lite"/>
    </source>
</evidence>
<comment type="caution">
    <text evidence="5">The sequence shown here is derived from an EMBL/GenBank/DDBJ whole genome shotgun (WGS) entry which is preliminary data.</text>
</comment>
<feature type="domain" description="Transcription factor CBF/NF-Y/archaeal histone" evidence="4">
    <location>
        <begin position="18"/>
        <end position="84"/>
    </location>
</feature>
<feature type="region of interest" description="Disordered" evidence="3">
    <location>
        <begin position="165"/>
        <end position="203"/>
    </location>
</feature>
<evidence type="ECO:0000256" key="2">
    <source>
        <dbReference type="ARBA" id="ARBA00023242"/>
    </source>
</evidence>
<feature type="region of interest" description="Disordered" evidence="3">
    <location>
        <begin position="110"/>
        <end position="148"/>
    </location>
</feature>
<evidence type="ECO:0000313" key="6">
    <source>
        <dbReference type="Proteomes" id="UP001166286"/>
    </source>
</evidence>
<name>A0AA39R158_9LECA</name>
<comment type="subcellular location">
    <subcellularLocation>
        <location evidence="1">Nucleus</location>
    </subcellularLocation>
</comment>